<evidence type="ECO:0000313" key="2">
    <source>
        <dbReference type="EMBL" id="AKQ65524.1"/>
    </source>
</evidence>
<evidence type="ECO:0000313" key="3">
    <source>
        <dbReference type="Proteomes" id="UP000009026"/>
    </source>
</evidence>
<gene>
    <name evidence="2" type="ORF">A176_002436</name>
</gene>
<feature type="compositionally biased region" description="Low complexity" evidence="1">
    <location>
        <begin position="1"/>
        <end position="19"/>
    </location>
</feature>
<reference evidence="2 3" key="1">
    <citation type="journal article" date="2016" name="PLoS ONE">
        <title>Complete Genome Sequence and Comparative Genomics of a Novel Myxobacterium Myxococcus hansupus.</title>
        <authorList>
            <person name="Sharma G."/>
            <person name="Narwani T."/>
            <person name="Subramanian S."/>
        </authorList>
    </citation>
    <scope>NUCLEOTIDE SEQUENCE [LARGE SCALE GENOMIC DNA]</scope>
    <source>
        <strain evidence="3">mixupus</strain>
    </source>
</reference>
<dbReference type="AlphaFoldDB" id="A0A0H4WRV5"/>
<dbReference type="PATRIC" id="fig|1297742.4.peg.2462"/>
<dbReference type="Proteomes" id="UP000009026">
    <property type="component" value="Chromosome"/>
</dbReference>
<sequence>MTTPAPVAARPASPRAPAADGGEALLREALSKASREVIEKIAWEVVPQLAETIIREELERLIKDRETQH</sequence>
<accession>A0A0H4WRV5</accession>
<keyword evidence="3" id="KW-1185">Reference proteome</keyword>
<organism evidence="2 3">
    <name type="scientific">Pseudomyxococcus hansupus</name>
    <dbReference type="NCBI Taxonomy" id="1297742"/>
    <lineage>
        <taxon>Bacteria</taxon>
        <taxon>Pseudomonadati</taxon>
        <taxon>Myxococcota</taxon>
        <taxon>Myxococcia</taxon>
        <taxon>Myxococcales</taxon>
        <taxon>Cystobacterineae</taxon>
        <taxon>Myxococcaceae</taxon>
        <taxon>Pseudomyxococcus</taxon>
    </lineage>
</organism>
<name>A0A0H4WRV5_9BACT</name>
<dbReference type="STRING" id="1297742.A176_002436"/>
<feature type="region of interest" description="Disordered" evidence="1">
    <location>
        <begin position="1"/>
        <end position="21"/>
    </location>
</feature>
<proteinExistence type="predicted"/>
<protein>
    <submittedName>
        <fullName evidence="2">Basic proline-rich protein</fullName>
    </submittedName>
</protein>
<dbReference type="KEGG" id="mym:A176_002436"/>
<evidence type="ECO:0000256" key="1">
    <source>
        <dbReference type="SAM" id="MobiDB-lite"/>
    </source>
</evidence>
<dbReference type="EMBL" id="CP012109">
    <property type="protein sequence ID" value="AKQ65524.1"/>
    <property type="molecule type" value="Genomic_DNA"/>
</dbReference>